<dbReference type="EMBL" id="CAJOAX010046679">
    <property type="protein sequence ID" value="CAF4299779.1"/>
    <property type="molecule type" value="Genomic_DNA"/>
</dbReference>
<accession>A0A820HTD7</accession>
<protein>
    <submittedName>
        <fullName evidence="1">Uncharacterized protein</fullName>
    </submittedName>
</protein>
<evidence type="ECO:0000313" key="2">
    <source>
        <dbReference type="Proteomes" id="UP000663823"/>
    </source>
</evidence>
<gene>
    <name evidence="1" type="ORF">OTI717_LOCUS42007</name>
</gene>
<sequence length="38" mass="4520">MKICEAILRSMITRIEREQNQESMKKRLKNCNTIIPIS</sequence>
<feature type="non-terminal residue" evidence="1">
    <location>
        <position position="38"/>
    </location>
</feature>
<proteinExistence type="predicted"/>
<evidence type="ECO:0000313" key="1">
    <source>
        <dbReference type="EMBL" id="CAF4299779.1"/>
    </source>
</evidence>
<dbReference type="AlphaFoldDB" id="A0A820HTD7"/>
<reference evidence="1" key="1">
    <citation type="submission" date="2021-02" db="EMBL/GenBank/DDBJ databases">
        <authorList>
            <person name="Nowell W R."/>
        </authorList>
    </citation>
    <scope>NUCLEOTIDE SEQUENCE</scope>
</reference>
<organism evidence="1 2">
    <name type="scientific">Rotaria sordida</name>
    <dbReference type="NCBI Taxonomy" id="392033"/>
    <lineage>
        <taxon>Eukaryota</taxon>
        <taxon>Metazoa</taxon>
        <taxon>Spiralia</taxon>
        <taxon>Gnathifera</taxon>
        <taxon>Rotifera</taxon>
        <taxon>Eurotatoria</taxon>
        <taxon>Bdelloidea</taxon>
        <taxon>Philodinida</taxon>
        <taxon>Philodinidae</taxon>
        <taxon>Rotaria</taxon>
    </lineage>
</organism>
<comment type="caution">
    <text evidence="1">The sequence shown here is derived from an EMBL/GenBank/DDBJ whole genome shotgun (WGS) entry which is preliminary data.</text>
</comment>
<feature type="non-terminal residue" evidence="1">
    <location>
        <position position="1"/>
    </location>
</feature>
<name>A0A820HTD7_9BILA</name>
<dbReference type="Proteomes" id="UP000663823">
    <property type="component" value="Unassembled WGS sequence"/>
</dbReference>